<gene>
    <name evidence="3" type="ORF">K7432_005417</name>
</gene>
<name>A0ABR2WWM8_9FUNG</name>
<accession>A0ABR2WWM8</accession>
<feature type="chain" id="PRO_5046539759" evidence="2">
    <location>
        <begin position="21"/>
        <end position="123"/>
    </location>
</feature>
<evidence type="ECO:0000313" key="3">
    <source>
        <dbReference type="EMBL" id="KAK9765892.1"/>
    </source>
</evidence>
<evidence type="ECO:0000256" key="1">
    <source>
        <dbReference type="SAM" id="MobiDB-lite"/>
    </source>
</evidence>
<protein>
    <submittedName>
        <fullName evidence="3">Uncharacterized protein</fullName>
    </submittedName>
</protein>
<feature type="region of interest" description="Disordered" evidence="1">
    <location>
        <begin position="61"/>
        <end position="123"/>
    </location>
</feature>
<reference evidence="3 4" key="1">
    <citation type="submission" date="2023-04" db="EMBL/GenBank/DDBJ databases">
        <title>Genome of Basidiobolus ranarum AG-B5.</title>
        <authorList>
            <person name="Stajich J.E."/>
            <person name="Carter-House D."/>
            <person name="Gryganskyi A."/>
        </authorList>
    </citation>
    <scope>NUCLEOTIDE SEQUENCE [LARGE SCALE GENOMIC DNA]</scope>
    <source>
        <strain evidence="3 4">AG-B5</strain>
    </source>
</reference>
<dbReference type="Proteomes" id="UP001479436">
    <property type="component" value="Unassembled WGS sequence"/>
</dbReference>
<feature type="signal peptide" evidence="2">
    <location>
        <begin position="1"/>
        <end position="20"/>
    </location>
</feature>
<sequence>MMKQFMTIGCLVSMIVFSQGTPVAQPDPQNNPFHIPRDLARVAIATLDDFIATPISNVLTGGNGFPWQQRPAATTPTSNRRRNNRNNRNNGGGSGPRIVFANGGQGGWNGDNGFNNFNGGGGW</sequence>
<proteinExistence type="predicted"/>
<comment type="caution">
    <text evidence="3">The sequence shown here is derived from an EMBL/GenBank/DDBJ whole genome shotgun (WGS) entry which is preliminary data.</text>
</comment>
<dbReference type="EMBL" id="JASJQH010000213">
    <property type="protein sequence ID" value="KAK9765892.1"/>
    <property type="molecule type" value="Genomic_DNA"/>
</dbReference>
<organism evidence="3 4">
    <name type="scientific">Basidiobolus ranarum</name>
    <dbReference type="NCBI Taxonomy" id="34480"/>
    <lineage>
        <taxon>Eukaryota</taxon>
        <taxon>Fungi</taxon>
        <taxon>Fungi incertae sedis</taxon>
        <taxon>Zoopagomycota</taxon>
        <taxon>Entomophthoromycotina</taxon>
        <taxon>Basidiobolomycetes</taxon>
        <taxon>Basidiobolales</taxon>
        <taxon>Basidiobolaceae</taxon>
        <taxon>Basidiobolus</taxon>
    </lineage>
</organism>
<evidence type="ECO:0000256" key="2">
    <source>
        <dbReference type="SAM" id="SignalP"/>
    </source>
</evidence>
<keyword evidence="2" id="KW-0732">Signal</keyword>
<keyword evidence="4" id="KW-1185">Reference proteome</keyword>
<evidence type="ECO:0000313" key="4">
    <source>
        <dbReference type="Proteomes" id="UP001479436"/>
    </source>
</evidence>